<accession>A0A183P4M9</accession>
<evidence type="ECO:0000313" key="2">
    <source>
        <dbReference type="Proteomes" id="UP000269396"/>
    </source>
</evidence>
<organism evidence="1 2">
    <name type="scientific">Schistosoma mattheei</name>
    <dbReference type="NCBI Taxonomy" id="31246"/>
    <lineage>
        <taxon>Eukaryota</taxon>
        <taxon>Metazoa</taxon>
        <taxon>Spiralia</taxon>
        <taxon>Lophotrochozoa</taxon>
        <taxon>Platyhelminthes</taxon>
        <taxon>Trematoda</taxon>
        <taxon>Digenea</taxon>
        <taxon>Strigeidida</taxon>
        <taxon>Schistosomatoidea</taxon>
        <taxon>Schistosomatidae</taxon>
        <taxon>Schistosoma</taxon>
    </lineage>
</organism>
<gene>
    <name evidence="1" type="ORF">SMTD_LOCUS9315</name>
</gene>
<name>A0A183P4M9_9TREM</name>
<dbReference type="AlphaFoldDB" id="A0A183P4M9"/>
<protein>
    <submittedName>
        <fullName evidence="1">Uncharacterized protein</fullName>
    </submittedName>
</protein>
<sequence length="95" mass="10730">MVEYFEELPNRQAPLNPPDIEAAHTDFPIDVTPPTIEKIMTEIIKINRGKAEWFDNMSAEAITSDIEVTANTLYAIQEDLEGRTSADRPGRRISL</sequence>
<proteinExistence type="predicted"/>
<dbReference type="EMBL" id="UZAL01029604">
    <property type="protein sequence ID" value="VDP49235.1"/>
    <property type="molecule type" value="Genomic_DNA"/>
</dbReference>
<reference evidence="1 2" key="1">
    <citation type="submission" date="2018-11" db="EMBL/GenBank/DDBJ databases">
        <authorList>
            <consortium name="Pathogen Informatics"/>
        </authorList>
    </citation>
    <scope>NUCLEOTIDE SEQUENCE [LARGE SCALE GENOMIC DNA]</scope>
    <source>
        <strain>Denwood</strain>
        <strain evidence="2">Zambia</strain>
    </source>
</reference>
<keyword evidence="2" id="KW-1185">Reference proteome</keyword>
<evidence type="ECO:0000313" key="1">
    <source>
        <dbReference type="EMBL" id="VDP49235.1"/>
    </source>
</evidence>
<dbReference type="Proteomes" id="UP000269396">
    <property type="component" value="Unassembled WGS sequence"/>
</dbReference>